<organism evidence="1 2">
    <name type="scientific">Amblyomma americanum</name>
    <name type="common">Lone star tick</name>
    <dbReference type="NCBI Taxonomy" id="6943"/>
    <lineage>
        <taxon>Eukaryota</taxon>
        <taxon>Metazoa</taxon>
        <taxon>Ecdysozoa</taxon>
        <taxon>Arthropoda</taxon>
        <taxon>Chelicerata</taxon>
        <taxon>Arachnida</taxon>
        <taxon>Acari</taxon>
        <taxon>Parasitiformes</taxon>
        <taxon>Ixodida</taxon>
        <taxon>Ixodoidea</taxon>
        <taxon>Ixodidae</taxon>
        <taxon>Amblyomminae</taxon>
        <taxon>Amblyomma</taxon>
    </lineage>
</organism>
<keyword evidence="2" id="KW-1185">Reference proteome</keyword>
<dbReference type="Proteomes" id="UP001321473">
    <property type="component" value="Unassembled WGS sequence"/>
</dbReference>
<dbReference type="EMBL" id="JARKHS020027276">
    <property type="protein sequence ID" value="KAK8765499.1"/>
    <property type="molecule type" value="Genomic_DNA"/>
</dbReference>
<name>A0AAQ4DSQ9_AMBAM</name>
<gene>
    <name evidence="1" type="ORF">V5799_031895</name>
</gene>
<dbReference type="AlphaFoldDB" id="A0AAQ4DSQ9"/>
<proteinExistence type="predicted"/>
<evidence type="ECO:0000313" key="1">
    <source>
        <dbReference type="EMBL" id="KAK8765499.1"/>
    </source>
</evidence>
<reference evidence="1 2" key="1">
    <citation type="journal article" date="2023" name="Arcadia Sci">
        <title>De novo assembly of a long-read Amblyomma americanum tick genome.</title>
        <authorList>
            <person name="Chou S."/>
            <person name="Poskanzer K.E."/>
            <person name="Rollins M."/>
            <person name="Thuy-Boun P.S."/>
        </authorList>
    </citation>
    <scope>NUCLEOTIDE SEQUENCE [LARGE SCALE GENOMIC DNA]</scope>
    <source>
        <strain evidence="1">F_SG_1</strain>
        <tissue evidence="1">Salivary glands</tissue>
    </source>
</reference>
<protein>
    <submittedName>
        <fullName evidence="1">Uncharacterized protein</fullName>
    </submittedName>
</protein>
<sequence length="240" mass="26223">MHRSLSLFLRLSKVFQRPSCLSFVITKAVQGIPGSLLSKVLYTKNCPGIPRFLLSEVPLRKGIQGIPKSLLSEVPSVQSCPRYSRSFLSKIPSHQSCPRCSKVPSVRGLFSPELSKVFQGPSYRMLSLLPSPFAHHLNEDVHTRRGGWDALTGGILLDGAGASSSSSSSSMCPRRFSPQRRARATHERQAAINASWTRKAATTAAVRTLGVAQTIRESLLDAGREKTARLLLSTLQVCKP</sequence>
<comment type="caution">
    <text evidence="1">The sequence shown here is derived from an EMBL/GenBank/DDBJ whole genome shotgun (WGS) entry which is preliminary data.</text>
</comment>
<evidence type="ECO:0000313" key="2">
    <source>
        <dbReference type="Proteomes" id="UP001321473"/>
    </source>
</evidence>
<accession>A0AAQ4DSQ9</accession>